<dbReference type="GO" id="GO:0005524">
    <property type="term" value="F:ATP binding"/>
    <property type="evidence" value="ECO:0007669"/>
    <property type="project" value="UniProtKB-KW"/>
</dbReference>
<dbReference type="AlphaFoldDB" id="A0A1R2BR15"/>
<evidence type="ECO:0000256" key="2">
    <source>
        <dbReference type="ARBA" id="ARBA00022741"/>
    </source>
</evidence>
<accession>A0A1R2BR15</accession>
<keyword evidence="2 6" id="KW-0547">Nucleotide-binding</keyword>
<evidence type="ECO:0000256" key="1">
    <source>
        <dbReference type="ARBA" id="ARBA00010638"/>
    </source>
</evidence>
<keyword evidence="7" id="KW-0479">Metal-binding</keyword>
<evidence type="ECO:0000313" key="8">
    <source>
        <dbReference type="EMBL" id="OMJ79252.1"/>
    </source>
</evidence>
<evidence type="ECO:0000256" key="3">
    <source>
        <dbReference type="ARBA" id="ARBA00022840"/>
    </source>
</evidence>
<name>A0A1R2BR15_9CILI</name>
<dbReference type="GO" id="GO:0046872">
    <property type="term" value="F:metal ion binding"/>
    <property type="evidence" value="ECO:0007669"/>
    <property type="project" value="UniProtKB-KW"/>
</dbReference>
<dbReference type="Gene3D" id="3.40.50.10420">
    <property type="entry name" value="NagB/RpiA/CoA transferase-like"/>
    <property type="match status" value="1"/>
</dbReference>
<dbReference type="GO" id="GO:0035999">
    <property type="term" value="P:tetrahydrofolate interconversion"/>
    <property type="evidence" value="ECO:0007669"/>
    <property type="project" value="TreeGrafter"/>
</dbReference>
<organism evidence="8 9">
    <name type="scientific">Stentor coeruleus</name>
    <dbReference type="NCBI Taxonomy" id="5963"/>
    <lineage>
        <taxon>Eukaryota</taxon>
        <taxon>Sar</taxon>
        <taxon>Alveolata</taxon>
        <taxon>Ciliophora</taxon>
        <taxon>Postciliodesmatophora</taxon>
        <taxon>Heterotrichea</taxon>
        <taxon>Heterotrichida</taxon>
        <taxon>Stentoridae</taxon>
        <taxon>Stentor</taxon>
    </lineage>
</organism>
<comment type="caution">
    <text evidence="8">The sequence shown here is derived from an EMBL/GenBank/DDBJ whole genome shotgun (WGS) entry which is preliminary data.</text>
</comment>
<keyword evidence="9" id="KW-1185">Reference proteome</keyword>
<protein>
    <recommendedName>
        <fullName evidence="5 7">5-formyltetrahydrofolate cyclo-ligase</fullName>
        <ecNumber evidence="5 7">6.3.3.2</ecNumber>
    </recommendedName>
</protein>
<sequence length="185" mass="20610">MQKSLLRSVLKAKRAEISHILEDYKPLLAQNTIPELLALLSITDKVAGYYPINSEFDCLFILKSLIKHGIEVSLPVVGEGKVMKFKAWNGDEALLGPGKFGVPIPICEGNFVDPDMILVPMLGFNNRGYRIGYGGAFYDNTLPHHPRAKTIGLAFKNQLCEEFQEEPHDVKLNSIITEEGVFPLL</sequence>
<dbReference type="InterPro" id="IPR024185">
    <property type="entry name" value="FTHF_cligase-like_sf"/>
</dbReference>
<dbReference type="Pfam" id="PF01812">
    <property type="entry name" value="5-FTHF_cyc-lig"/>
    <property type="match status" value="1"/>
</dbReference>
<dbReference type="PANTHER" id="PTHR23407:SF1">
    <property type="entry name" value="5-FORMYLTETRAHYDROFOLATE CYCLO-LIGASE"/>
    <property type="match status" value="1"/>
</dbReference>
<dbReference type="InterPro" id="IPR002698">
    <property type="entry name" value="FTHF_cligase"/>
</dbReference>
<reference evidence="8 9" key="1">
    <citation type="submission" date="2016-11" db="EMBL/GenBank/DDBJ databases">
        <title>The macronuclear genome of Stentor coeruleus: a giant cell with tiny introns.</title>
        <authorList>
            <person name="Slabodnick M."/>
            <person name="Ruby J.G."/>
            <person name="Reiff S.B."/>
            <person name="Swart E.C."/>
            <person name="Gosai S."/>
            <person name="Prabakaran S."/>
            <person name="Witkowska E."/>
            <person name="Larue G.E."/>
            <person name="Fisher S."/>
            <person name="Freeman R.M."/>
            <person name="Gunawardena J."/>
            <person name="Chu W."/>
            <person name="Stover N.A."/>
            <person name="Gregory B.D."/>
            <person name="Nowacki M."/>
            <person name="Derisi J."/>
            <person name="Roy S.W."/>
            <person name="Marshall W.F."/>
            <person name="Sood P."/>
        </authorList>
    </citation>
    <scope>NUCLEOTIDE SEQUENCE [LARGE SCALE GENOMIC DNA]</scope>
    <source>
        <strain evidence="8">WM001</strain>
    </source>
</reference>
<dbReference type="PIRSF" id="PIRSF006806">
    <property type="entry name" value="FTHF_cligase"/>
    <property type="match status" value="1"/>
</dbReference>
<feature type="binding site" evidence="6">
    <location>
        <begin position="3"/>
        <end position="7"/>
    </location>
    <ligand>
        <name>ATP</name>
        <dbReference type="ChEBI" id="CHEBI:30616"/>
    </ligand>
</feature>
<comment type="cofactor">
    <cofactor evidence="7">
        <name>Mg(2+)</name>
        <dbReference type="ChEBI" id="CHEBI:18420"/>
    </cofactor>
</comment>
<comment type="similarity">
    <text evidence="1 7">Belongs to the 5-formyltetrahydrofolate cyclo-ligase family.</text>
</comment>
<feature type="binding site" evidence="6">
    <location>
        <begin position="130"/>
        <end position="138"/>
    </location>
    <ligand>
        <name>ATP</name>
        <dbReference type="ChEBI" id="CHEBI:30616"/>
    </ligand>
</feature>
<evidence type="ECO:0000256" key="7">
    <source>
        <dbReference type="RuleBase" id="RU361279"/>
    </source>
</evidence>
<feature type="binding site" evidence="6">
    <location>
        <position position="55"/>
    </location>
    <ligand>
        <name>substrate</name>
    </ligand>
</feature>
<dbReference type="InterPro" id="IPR037171">
    <property type="entry name" value="NagB/RpiA_transferase-like"/>
</dbReference>
<gene>
    <name evidence="8" type="ORF">SteCoe_20760</name>
</gene>
<evidence type="ECO:0000256" key="4">
    <source>
        <dbReference type="ARBA" id="ARBA00036539"/>
    </source>
</evidence>
<dbReference type="Proteomes" id="UP000187209">
    <property type="component" value="Unassembled WGS sequence"/>
</dbReference>
<dbReference type="GO" id="GO:0030272">
    <property type="term" value="F:5-formyltetrahydrofolate cyclo-ligase activity"/>
    <property type="evidence" value="ECO:0007669"/>
    <property type="project" value="UniProtKB-EC"/>
</dbReference>
<proteinExistence type="inferred from homology"/>
<dbReference type="NCBIfam" id="TIGR02727">
    <property type="entry name" value="MTHFS_bact"/>
    <property type="match status" value="1"/>
</dbReference>
<evidence type="ECO:0000256" key="5">
    <source>
        <dbReference type="ARBA" id="ARBA00038966"/>
    </source>
</evidence>
<dbReference type="EMBL" id="MPUH01000480">
    <property type="protein sequence ID" value="OMJ79252.1"/>
    <property type="molecule type" value="Genomic_DNA"/>
</dbReference>
<dbReference type="OrthoDB" id="291347at2759"/>
<evidence type="ECO:0000256" key="6">
    <source>
        <dbReference type="PIRSR" id="PIRSR006806-1"/>
    </source>
</evidence>
<keyword evidence="3 6" id="KW-0067">ATP-binding</keyword>
<dbReference type="GO" id="GO:0009396">
    <property type="term" value="P:folic acid-containing compound biosynthetic process"/>
    <property type="evidence" value="ECO:0007669"/>
    <property type="project" value="TreeGrafter"/>
</dbReference>
<keyword evidence="7" id="KW-0460">Magnesium</keyword>
<comment type="catalytic activity">
    <reaction evidence="4 7">
        <text>(6S)-5-formyl-5,6,7,8-tetrahydrofolate + ATP = (6R)-5,10-methenyltetrahydrofolate + ADP + phosphate</text>
        <dbReference type="Rhea" id="RHEA:10488"/>
        <dbReference type="ChEBI" id="CHEBI:30616"/>
        <dbReference type="ChEBI" id="CHEBI:43474"/>
        <dbReference type="ChEBI" id="CHEBI:57455"/>
        <dbReference type="ChEBI" id="CHEBI:57457"/>
        <dbReference type="ChEBI" id="CHEBI:456216"/>
        <dbReference type="EC" id="6.3.3.2"/>
    </reaction>
</comment>
<dbReference type="SUPFAM" id="SSF100950">
    <property type="entry name" value="NagB/RpiA/CoA transferase-like"/>
    <property type="match status" value="1"/>
</dbReference>
<dbReference type="PANTHER" id="PTHR23407">
    <property type="entry name" value="ATPASE INHIBITOR/5-FORMYLTETRAHYDROFOLATE CYCLO-LIGASE"/>
    <property type="match status" value="1"/>
</dbReference>
<evidence type="ECO:0000313" key="9">
    <source>
        <dbReference type="Proteomes" id="UP000187209"/>
    </source>
</evidence>
<dbReference type="EC" id="6.3.3.2" evidence="5 7"/>